<feature type="non-terminal residue" evidence="2">
    <location>
        <position position="1"/>
    </location>
</feature>
<proteinExistence type="predicted"/>
<accession>X1ILZ4</accession>
<feature type="transmembrane region" description="Helical" evidence="1">
    <location>
        <begin position="139"/>
        <end position="161"/>
    </location>
</feature>
<feature type="transmembrane region" description="Helical" evidence="1">
    <location>
        <begin position="103"/>
        <end position="127"/>
    </location>
</feature>
<keyword evidence="1" id="KW-0812">Transmembrane</keyword>
<dbReference type="AlphaFoldDB" id="X1ILZ4"/>
<dbReference type="EMBL" id="BARU01018613">
    <property type="protein sequence ID" value="GAH58568.1"/>
    <property type="molecule type" value="Genomic_DNA"/>
</dbReference>
<evidence type="ECO:0000313" key="2">
    <source>
        <dbReference type="EMBL" id="GAH58568.1"/>
    </source>
</evidence>
<keyword evidence="1" id="KW-0472">Membrane</keyword>
<gene>
    <name evidence="2" type="ORF">S03H2_30758</name>
</gene>
<feature type="transmembrane region" description="Helical" evidence="1">
    <location>
        <begin position="181"/>
        <end position="200"/>
    </location>
</feature>
<evidence type="ECO:0000256" key="1">
    <source>
        <dbReference type="SAM" id="Phobius"/>
    </source>
</evidence>
<comment type="caution">
    <text evidence="2">The sequence shown here is derived from an EMBL/GenBank/DDBJ whole genome shotgun (WGS) entry which is preliminary data.</text>
</comment>
<name>X1ILZ4_9ZZZZ</name>
<organism evidence="2">
    <name type="scientific">marine sediment metagenome</name>
    <dbReference type="NCBI Taxonomy" id="412755"/>
    <lineage>
        <taxon>unclassified sequences</taxon>
        <taxon>metagenomes</taxon>
        <taxon>ecological metagenomes</taxon>
    </lineage>
</organism>
<keyword evidence="1" id="KW-1133">Transmembrane helix</keyword>
<protein>
    <submittedName>
        <fullName evidence="2">Uncharacterized protein</fullName>
    </submittedName>
</protein>
<reference evidence="2" key="1">
    <citation type="journal article" date="2014" name="Front. Microbiol.">
        <title>High frequency of phylogenetically diverse reductive dehalogenase-homologous genes in deep subseafloor sedimentary metagenomes.</title>
        <authorList>
            <person name="Kawai M."/>
            <person name="Futagami T."/>
            <person name="Toyoda A."/>
            <person name="Takaki Y."/>
            <person name="Nishi S."/>
            <person name="Hori S."/>
            <person name="Arai W."/>
            <person name="Tsubouchi T."/>
            <person name="Morono Y."/>
            <person name="Uchiyama I."/>
            <person name="Ito T."/>
            <person name="Fujiyama A."/>
            <person name="Inagaki F."/>
            <person name="Takami H."/>
        </authorList>
    </citation>
    <scope>NUCLEOTIDE SEQUENCE</scope>
    <source>
        <strain evidence="2">Expedition CK06-06</strain>
    </source>
</reference>
<sequence length="201" mass="22484">ETSDPVSMAVLPEVPREGEAILVTFKLNNPSSELLGIRYQFYANGELLKEGATTIAPNYGKTYQYAYRNLLQLGEQLNFLVKTQSETGNYERALSSLPYPPQVWSSFVSFASFSTSVMSSISTMTYYRSTFGTDMGVNVGIVAAIALIILLIFLELTQPILEHRIVAVVGRLRFRFSTITWLLFIIFIGIVYTRVVLILAT</sequence>